<dbReference type="GO" id="GO:0072344">
    <property type="term" value="P:rescue of stalled ribosome"/>
    <property type="evidence" value="ECO:0007669"/>
    <property type="project" value="UniProtKB-UniRule"/>
</dbReference>
<keyword evidence="1 7" id="KW-0699">rRNA-binding</keyword>
<dbReference type="Proteomes" id="UP000002043">
    <property type="component" value="Chromosome"/>
</dbReference>
<keyword evidence="8" id="KW-0175">Coiled coil</keyword>
<dbReference type="OrthoDB" id="9808166at2"/>
<keyword evidence="2 7" id="KW-0547">Nucleotide-binding</keyword>
<dbReference type="SUPFAM" id="SSF160443">
    <property type="entry name" value="SMR domain-like"/>
    <property type="match status" value="1"/>
</dbReference>
<dbReference type="RefSeq" id="WP_012991842.1">
    <property type="nucleotide sequence ID" value="NC_013894.1"/>
</dbReference>
<reference evidence="11" key="1">
    <citation type="journal article" date="2010" name="Stand. Genomic Sci.">
        <title>Complete genome sequence of Thermocrinis albus type strain (HI 11/12T).</title>
        <authorList>
            <person name="Wirth R."/>
            <person name="Sikorski J."/>
            <person name="Brambilla E."/>
            <person name="Misra M."/>
            <person name="Lapidus A."/>
            <person name="Copeland A."/>
            <person name="Nolan M."/>
            <person name="Lucas S."/>
            <person name="Chen F."/>
            <person name="Tice H."/>
            <person name="Cheng J.F."/>
            <person name="Han C."/>
            <person name="Detter J.C."/>
            <person name="Tapia R."/>
            <person name="Bruce D."/>
            <person name="Goodwin L."/>
            <person name="Pitluck S."/>
            <person name="Pati A."/>
            <person name="Anderson I."/>
            <person name="Ivanova N."/>
            <person name="Mavromatis K."/>
            <person name="Mikhailova N."/>
            <person name="Chen A."/>
            <person name="Palaniappan K."/>
            <person name="Bilek Y."/>
            <person name="Hader T."/>
            <person name="Land M."/>
            <person name="Hauser L."/>
            <person name="Chang Y.J."/>
            <person name="Jeffries C.D."/>
            <person name="Tindall B.J."/>
            <person name="Rohde M."/>
            <person name="Goker M."/>
            <person name="Bristow J."/>
            <person name="Eisen J.A."/>
            <person name="Markowitz V."/>
            <person name="Hugenholtz P."/>
            <person name="Kyrpides N.C."/>
            <person name="Klenk H.P."/>
        </authorList>
    </citation>
    <scope>NUCLEOTIDE SEQUENCE [LARGE SCALE GENOMIC DNA]</scope>
    <source>
        <strain evidence="11">DSM 14484 / JCM 11386 / HI 11/12</strain>
    </source>
</reference>
<comment type="similarity">
    <text evidence="7">Belongs to the DNA mismatch repair MutS family. MutS2 subfamily.</text>
</comment>
<dbReference type="InterPro" id="IPR000432">
    <property type="entry name" value="DNA_mismatch_repair_MutS_C"/>
</dbReference>
<dbReference type="InterPro" id="IPR045076">
    <property type="entry name" value="MutS"/>
</dbReference>
<dbReference type="SUPFAM" id="SSF52540">
    <property type="entry name" value="P-loop containing nucleoside triphosphate hydrolases"/>
    <property type="match status" value="1"/>
</dbReference>
<dbReference type="InterPro" id="IPR005747">
    <property type="entry name" value="MutS2"/>
</dbReference>
<organism evidence="10 11">
    <name type="scientific">Thermocrinis albus (strain DSM 14484 / JCM 11386 / HI 11/12)</name>
    <dbReference type="NCBI Taxonomy" id="638303"/>
    <lineage>
        <taxon>Bacteria</taxon>
        <taxon>Pseudomonadati</taxon>
        <taxon>Aquificota</taxon>
        <taxon>Aquificia</taxon>
        <taxon>Aquificales</taxon>
        <taxon>Aquificaceae</taxon>
        <taxon>Thermocrinis</taxon>
    </lineage>
</organism>
<comment type="function">
    <text evidence="7">Acts as a ribosome collision sensor, splitting the ribosome into its 2 subunits. Detects stalled/collided 70S ribosomes which it binds and splits by an ATP-hydrolysis driven conformational change. Acts upstream of the ribosome quality control system (RQC), a ribosome-associated complex that mediates the extraction of incompletely synthesized nascent chains from stalled ribosomes and their subsequent degradation. Probably generates substrates for RQC.</text>
</comment>
<dbReference type="InterPro" id="IPR007696">
    <property type="entry name" value="DNA_mismatch_repair_MutS_core"/>
</dbReference>
<dbReference type="Gene3D" id="3.30.1370.110">
    <property type="match status" value="1"/>
</dbReference>
<dbReference type="SMART" id="SM00533">
    <property type="entry name" value="MUTSd"/>
    <property type="match status" value="1"/>
</dbReference>
<dbReference type="InterPro" id="IPR027417">
    <property type="entry name" value="P-loop_NTPase"/>
</dbReference>
<keyword evidence="3 7" id="KW-0378">Hydrolase</keyword>
<evidence type="ECO:0000256" key="1">
    <source>
        <dbReference type="ARBA" id="ARBA00022730"/>
    </source>
</evidence>
<dbReference type="PROSITE" id="PS50828">
    <property type="entry name" value="SMR"/>
    <property type="match status" value="1"/>
</dbReference>
<dbReference type="GO" id="GO:0005524">
    <property type="term" value="F:ATP binding"/>
    <property type="evidence" value="ECO:0007669"/>
    <property type="project" value="UniProtKB-UniRule"/>
</dbReference>
<dbReference type="Pfam" id="PF01713">
    <property type="entry name" value="Smr"/>
    <property type="match status" value="1"/>
</dbReference>
<dbReference type="GO" id="GO:0004519">
    <property type="term" value="F:endonuclease activity"/>
    <property type="evidence" value="ECO:0007669"/>
    <property type="project" value="UniProtKB-UniRule"/>
</dbReference>
<evidence type="ECO:0000256" key="8">
    <source>
        <dbReference type="SAM" id="Coils"/>
    </source>
</evidence>
<dbReference type="GO" id="GO:0045910">
    <property type="term" value="P:negative regulation of DNA recombination"/>
    <property type="evidence" value="ECO:0007669"/>
    <property type="project" value="InterPro"/>
</dbReference>
<dbReference type="Pfam" id="PF00488">
    <property type="entry name" value="MutS_V"/>
    <property type="match status" value="1"/>
</dbReference>
<dbReference type="Gene3D" id="3.40.50.300">
    <property type="entry name" value="P-loop containing nucleotide triphosphate hydrolases"/>
    <property type="match status" value="1"/>
</dbReference>
<dbReference type="PROSITE" id="PS00486">
    <property type="entry name" value="DNA_MISMATCH_REPAIR_2"/>
    <property type="match status" value="1"/>
</dbReference>
<dbReference type="EMBL" id="CP001931">
    <property type="protein sequence ID" value="ADC89436.1"/>
    <property type="molecule type" value="Genomic_DNA"/>
</dbReference>
<feature type="coiled-coil region" evidence="8">
    <location>
        <begin position="509"/>
        <end position="607"/>
    </location>
</feature>
<evidence type="ECO:0000256" key="6">
    <source>
        <dbReference type="ARBA" id="ARBA00023125"/>
    </source>
</evidence>
<dbReference type="GO" id="GO:0006298">
    <property type="term" value="P:mismatch repair"/>
    <property type="evidence" value="ECO:0007669"/>
    <property type="project" value="InterPro"/>
</dbReference>
<dbReference type="SUPFAM" id="SSF48334">
    <property type="entry name" value="DNA repair protein MutS, domain III"/>
    <property type="match status" value="1"/>
</dbReference>
<dbReference type="GO" id="GO:0019843">
    <property type="term" value="F:rRNA binding"/>
    <property type="evidence" value="ECO:0007669"/>
    <property type="project" value="UniProtKB-UniRule"/>
</dbReference>
<protein>
    <recommendedName>
        <fullName evidence="7">Endonuclease MutS2</fullName>
        <ecNumber evidence="7">3.1.-.-</ecNumber>
    </recommendedName>
    <alternativeName>
        <fullName evidence="7">Ribosome-associated protein quality control-upstream factor</fullName>
        <shortName evidence="7">RQC-upstream factor</shortName>
        <shortName evidence="7">RqcU</shortName>
        <ecNumber evidence="7">3.6.4.-</ecNumber>
    </alternativeName>
</protein>
<dbReference type="FunFam" id="3.40.50.300:FF:000830">
    <property type="entry name" value="Endonuclease MutS2"/>
    <property type="match status" value="1"/>
</dbReference>
<comment type="function">
    <text evidence="7">Endonuclease that is involved in the suppression of homologous recombination and thus may have a key role in the control of bacterial genetic diversity.</text>
</comment>
<dbReference type="HAMAP" id="MF_00092">
    <property type="entry name" value="MutS2"/>
    <property type="match status" value="1"/>
</dbReference>
<dbReference type="PANTHER" id="PTHR48466:SF2">
    <property type="entry name" value="OS10G0509000 PROTEIN"/>
    <property type="match status" value="1"/>
</dbReference>
<dbReference type="GO" id="GO:0016887">
    <property type="term" value="F:ATP hydrolysis activity"/>
    <property type="evidence" value="ECO:0007669"/>
    <property type="project" value="InterPro"/>
</dbReference>
<gene>
    <name evidence="7" type="primary">mutS2</name>
    <name evidence="7" type="synonym">rqcU</name>
    <name evidence="10" type="ordered locus">Thal_0803</name>
</gene>
<dbReference type="EC" id="3.6.4.-" evidence="7"/>
<dbReference type="GO" id="GO:0140664">
    <property type="term" value="F:ATP-dependent DNA damage sensor activity"/>
    <property type="evidence" value="ECO:0007669"/>
    <property type="project" value="InterPro"/>
</dbReference>
<accession>D3SL06</accession>
<comment type="subunit">
    <text evidence="7">Homodimer. Binds to stalled ribosomes, contacting rRNA.</text>
</comment>
<dbReference type="InterPro" id="IPR036063">
    <property type="entry name" value="Smr_dom_sf"/>
</dbReference>
<evidence type="ECO:0000256" key="2">
    <source>
        <dbReference type="ARBA" id="ARBA00022741"/>
    </source>
</evidence>
<feature type="binding site" evidence="7">
    <location>
        <begin position="329"/>
        <end position="336"/>
    </location>
    <ligand>
        <name>ATP</name>
        <dbReference type="ChEBI" id="CHEBI:30616"/>
    </ligand>
</feature>
<evidence type="ECO:0000256" key="7">
    <source>
        <dbReference type="HAMAP-Rule" id="MF_00092"/>
    </source>
</evidence>
<dbReference type="EC" id="3.1.-.-" evidence="7"/>
<dbReference type="GO" id="GO:0043023">
    <property type="term" value="F:ribosomal large subunit binding"/>
    <property type="evidence" value="ECO:0007669"/>
    <property type="project" value="UniProtKB-UniRule"/>
</dbReference>
<dbReference type="PANTHER" id="PTHR48466">
    <property type="entry name" value="OS10G0509000 PROTEIN-RELATED"/>
    <property type="match status" value="1"/>
</dbReference>
<keyword evidence="4 7" id="KW-0067">ATP-binding</keyword>
<dbReference type="NCBIfam" id="TIGR01069">
    <property type="entry name" value="mutS2"/>
    <property type="match status" value="1"/>
</dbReference>
<dbReference type="AlphaFoldDB" id="D3SL06"/>
<evidence type="ECO:0000259" key="9">
    <source>
        <dbReference type="PROSITE" id="PS50828"/>
    </source>
</evidence>
<dbReference type="STRING" id="638303.Thal_0803"/>
<dbReference type="SMART" id="SM00534">
    <property type="entry name" value="MUTSac"/>
    <property type="match status" value="1"/>
</dbReference>
<feature type="domain" description="Smr" evidence="9">
    <location>
        <begin position="676"/>
        <end position="749"/>
    </location>
</feature>
<dbReference type="KEGG" id="tal:Thal_0803"/>
<name>D3SL06_THEAH</name>
<dbReference type="PIRSF" id="PIRSF005814">
    <property type="entry name" value="MutS_YshD"/>
    <property type="match status" value="1"/>
</dbReference>
<keyword evidence="5 7" id="KW-0694">RNA-binding</keyword>
<dbReference type="InterPro" id="IPR036187">
    <property type="entry name" value="DNA_mismatch_repair_MutS_sf"/>
</dbReference>
<keyword evidence="7" id="KW-0255">Endonuclease</keyword>
<keyword evidence="11" id="KW-1185">Reference proteome</keyword>
<dbReference type="HOGENOM" id="CLU_011252_2_1_0"/>
<keyword evidence="7" id="KW-0540">Nuclease</keyword>
<dbReference type="eggNOG" id="COG1193">
    <property type="taxonomic scope" value="Bacteria"/>
</dbReference>
<proteinExistence type="inferred from homology"/>
<evidence type="ECO:0000313" key="10">
    <source>
        <dbReference type="EMBL" id="ADC89436.1"/>
    </source>
</evidence>
<sequence length="751" mass="85787">MREIDLKHLEWDKLLGILKEYLTSKVSEKYLSNVEPIRDEVKLREEIALVEEFMQIADKVPLYPFEDVEESIKKASIKDAVLSLEEILAILKVIKLVKEVRRHIGTHLQQFKHLQNLLKGLHTFSQLESVIDSNIDQRGFVKDSASHELATVRQKIRAVEKEIMNRLENLLARQDASKIFTDKIITIRNGRYVLPVRTTELKKIMGIVHGSSASGYTTYVEPYSIVDLNNQLVVLKDEEQEEVKRVLRRITSYIGEQAHRLLEAFWTLMKVDYLKAVYLFSTKVGAKFPRLGSKVRLVGARHPILAFIKEKVFPVDIVLEERRGLLLTGPNTGGKTVALKTLGLCALMFQCALPIPIEEGELPIFENIFTDIGDEQSIEQNLSTFSSHMVNIAQFLPKVNERTLVLLDELGAGTDPVEGSAIGIGLLEYLKSRKAYVFANTHHTPIKVYALSSDYYRPATVAFDKDSLMPLYSILYDAVGGSMAMEIALRCGIPQEVIDRAKQNLPEGFESYMQARENLEEYVREYEKRLKELEDTKMELERLRAQQEVLLSQLEREKEEIQRKAMQEAMEYLKKLEAEYRELIKTAKERQRVREFLKEKSEELRQKVKEDSFKVGDWVEFMGSVGRVIEVKGDRLQVVINGIKAWVRASDVRRGEPPPPSQESVIFHVKRDLGEINLTGLTVEEALYRLEMFLQEAKRSGVKVVKVIHGTGQLKKTVQELLASSSLVVFHREGYPREGGGGVSIVYLEKG</sequence>
<dbReference type="InterPro" id="IPR002625">
    <property type="entry name" value="Smr_dom"/>
</dbReference>
<keyword evidence="6 7" id="KW-0238">DNA-binding</keyword>
<evidence type="ECO:0000256" key="4">
    <source>
        <dbReference type="ARBA" id="ARBA00022840"/>
    </source>
</evidence>
<dbReference type="SMART" id="SM00463">
    <property type="entry name" value="SMR"/>
    <property type="match status" value="1"/>
</dbReference>
<evidence type="ECO:0000256" key="5">
    <source>
        <dbReference type="ARBA" id="ARBA00022884"/>
    </source>
</evidence>
<dbReference type="GO" id="GO:0030983">
    <property type="term" value="F:mismatched DNA binding"/>
    <property type="evidence" value="ECO:0007669"/>
    <property type="project" value="InterPro"/>
</dbReference>
<evidence type="ECO:0000313" key="11">
    <source>
        <dbReference type="Proteomes" id="UP000002043"/>
    </source>
</evidence>
<evidence type="ECO:0000256" key="3">
    <source>
        <dbReference type="ARBA" id="ARBA00022801"/>
    </source>
</evidence>